<proteinExistence type="predicted"/>
<dbReference type="EMBL" id="JAGRRH010000005">
    <property type="protein sequence ID" value="KAG7369721.1"/>
    <property type="molecule type" value="Genomic_DNA"/>
</dbReference>
<dbReference type="Pfam" id="PF14249">
    <property type="entry name" value="Tocopherol_cycl"/>
    <property type="match status" value="1"/>
</dbReference>
<reference evidence="1" key="1">
    <citation type="journal article" date="2021" name="Sci. Rep.">
        <title>Diploid genomic architecture of Nitzschia inconspicua, an elite biomass production diatom.</title>
        <authorList>
            <person name="Oliver A."/>
            <person name="Podell S."/>
            <person name="Pinowska A."/>
            <person name="Traller J.C."/>
            <person name="Smith S.R."/>
            <person name="McClure R."/>
            <person name="Beliaev A."/>
            <person name="Bohutskyi P."/>
            <person name="Hill E.A."/>
            <person name="Rabines A."/>
            <person name="Zheng H."/>
            <person name="Allen L.Z."/>
            <person name="Kuo A."/>
            <person name="Grigoriev I.V."/>
            <person name="Allen A.E."/>
            <person name="Hazlebeck D."/>
            <person name="Allen E.E."/>
        </authorList>
    </citation>
    <scope>NUCLEOTIDE SEQUENCE</scope>
    <source>
        <strain evidence="1">Hildebrandi</strain>
    </source>
</reference>
<dbReference type="AlphaFoldDB" id="A0A9K3LZY4"/>
<sequence>MSKLPDLVTNNFRNNAALNPATSKNCCVGKLKVDLCFHGETVEDEDDGEDGDVFLDNNNDINIMIMIRSTINFLQHLRCWRDDFDFHCESFENLNEVASDDLCECHKVLDLNGSFFQFVPNLISLRIKNHECVGFPVADSGLNHLATPKTARDRSSEGEDISRSSWPKILRSATRAFACFPDSSFESNLSHVVDAIFELLKWRGPRIIITERHYDSQRLRKRKMSQKGQDLSPFRKTSIRDHKHARSHIKPQTTWRTLTLFMILCTILQISVEGFLMGRKTLGKLFSFDCDVEAGTHSKMPNLVPRSMANNEVKECTLRETPHAGRHFLPSHPAYSRPWIRRFFWKRRRRFMEGWYYRLTLKEDNVSFAFILSIEDPGIKSSDLSLACIQVVGPADTYLVQASKDDTKFWASKRRQAFGYTFSYFDSSHEEAMRLKTELQPDDWKKKVESGFQIQPLHLLGRVKGHDGSLGGVLDGQGIDGYCEFDIVVDPICGWGSCKCDGEPQNAQRSTGGWLSSFPIFEPHWQVTYADALASGTVLWNGTRYNFSDQPFYAEKNWGKSLPRKWYWTHCNSFDGYDQLSVTAGGGIRKLPFGQEEALGMVSVHHNGTFYEAVPWKGEMGWNVSTWGYWGLRGRCYDGNKAFAVEVTYECDPETAPGLVFRAPTPDEGMVYFCRDTFDAKCILSLWELEADGRDHTGQPRYKKKEPPIIDHATSRQGGAEIGGGPWWTEWKAKSRLKRVIKLLLSLPSRVASFRK</sequence>
<accession>A0A9K3LZY4</accession>
<dbReference type="PANTHER" id="PTHR35309:SF4">
    <property type="entry name" value="TOCOPHEROL CYCLASE"/>
    <property type="match status" value="1"/>
</dbReference>
<name>A0A9K3LZY4_9STRA</name>
<dbReference type="GO" id="GO:0009976">
    <property type="term" value="F:tocopherol cyclase activity"/>
    <property type="evidence" value="ECO:0007669"/>
    <property type="project" value="InterPro"/>
</dbReference>
<keyword evidence="2" id="KW-1185">Reference proteome</keyword>
<gene>
    <name evidence="1" type="ORF">IV203_027467</name>
</gene>
<dbReference type="InterPro" id="IPR025893">
    <property type="entry name" value="Tocopherol_cyclase"/>
</dbReference>
<evidence type="ECO:0000313" key="2">
    <source>
        <dbReference type="Proteomes" id="UP000693970"/>
    </source>
</evidence>
<dbReference type="OrthoDB" id="38968at2759"/>
<dbReference type="Proteomes" id="UP000693970">
    <property type="component" value="Unassembled WGS sequence"/>
</dbReference>
<organism evidence="1 2">
    <name type="scientific">Nitzschia inconspicua</name>
    <dbReference type="NCBI Taxonomy" id="303405"/>
    <lineage>
        <taxon>Eukaryota</taxon>
        <taxon>Sar</taxon>
        <taxon>Stramenopiles</taxon>
        <taxon>Ochrophyta</taxon>
        <taxon>Bacillariophyta</taxon>
        <taxon>Bacillariophyceae</taxon>
        <taxon>Bacillariophycidae</taxon>
        <taxon>Bacillariales</taxon>
        <taxon>Bacillariaceae</taxon>
        <taxon>Nitzschia</taxon>
    </lineage>
</organism>
<comment type="caution">
    <text evidence="1">The sequence shown here is derived from an EMBL/GenBank/DDBJ whole genome shotgun (WGS) entry which is preliminary data.</text>
</comment>
<protein>
    <submittedName>
        <fullName evidence="1">Tocopherol cyclase</fullName>
    </submittedName>
</protein>
<dbReference type="PANTHER" id="PTHR35309">
    <property type="match status" value="1"/>
</dbReference>
<reference evidence="1" key="2">
    <citation type="submission" date="2021-04" db="EMBL/GenBank/DDBJ databases">
        <authorList>
            <person name="Podell S."/>
        </authorList>
    </citation>
    <scope>NUCLEOTIDE SEQUENCE</scope>
    <source>
        <strain evidence="1">Hildebrandi</strain>
    </source>
</reference>
<evidence type="ECO:0000313" key="1">
    <source>
        <dbReference type="EMBL" id="KAG7369721.1"/>
    </source>
</evidence>